<organism evidence="1 2">
    <name type="scientific">Leptospira inadai serovar Lyme</name>
    <dbReference type="NCBI Taxonomy" id="293084"/>
    <lineage>
        <taxon>Bacteria</taxon>
        <taxon>Pseudomonadati</taxon>
        <taxon>Spirochaetota</taxon>
        <taxon>Spirochaetia</taxon>
        <taxon>Leptospirales</taxon>
        <taxon>Leptospiraceae</taxon>
        <taxon>Leptospira</taxon>
    </lineage>
</organism>
<reference evidence="1" key="1">
    <citation type="submission" date="2018-01" db="EMBL/GenBank/DDBJ databases">
        <title>Genomic characterization of Leptospira inadai serogroup Lyme isolated from captured rat in Brazil and comparative analysis with human reference strain.</title>
        <authorList>
            <person name="Moreno L.Z."/>
            <person name="Loureiro A.P."/>
            <person name="Miraglia F."/>
            <person name="Kremer F.S."/>
            <person name="Eslabao M.R."/>
            <person name="Dellagostin O.A."/>
            <person name="Lilenbaum W."/>
            <person name="Moreno A.M."/>
        </authorList>
    </citation>
    <scope>NUCLEOTIDE SEQUENCE [LARGE SCALE GENOMIC DNA]</scope>
    <source>
        <strain evidence="1">M34/99</strain>
    </source>
</reference>
<evidence type="ECO:0000313" key="1">
    <source>
        <dbReference type="EMBL" id="PNV76689.1"/>
    </source>
</evidence>
<protein>
    <submittedName>
        <fullName evidence="1">Uncharacterized protein</fullName>
    </submittedName>
</protein>
<dbReference type="Proteomes" id="UP000094669">
    <property type="component" value="Unassembled WGS sequence"/>
</dbReference>
<comment type="caution">
    <text evidence="1">The sequence shown here is derived from an EMBL/GenBank/DDBJ whole genome shotgun (WGS) entry which is preliminary data.</text>
</comment>
<evidence type="ECO:0000313" key="2">
    <source>
        <dbReference type="Proteomes" id="UP000094669"/>
    </source>
</evidence>
<accession>A0ABX4YN39</accession>
<gene>
    <name evidence="1" type="ORF">BES34_002295</name>
</gene>
<name>A0ABX4YN39_9LEPT</name>
<dbReference type="RefSeq" id="WP_020988750.1">
    <property type="nucleotide sequence ID" value="NZ_MCRM02000002.1"/>
</dbReference>
<proteinExistence type="predicted"/>
<dbReference type="EMBL" id="MCRM02000002">
    <property type="protein sequence ID" value="PNV76689.1"/>
    <property type="molecule type" value="Genomic_DNA"/>
</dbReference>
<sequence>MDPLSVQLLQDIYSSTQTGGFLTMRELEIETAVSEWKLRPFLEDLKEGRLIHEHPEGFQVAPKGRQFYESRWG</sequence>
<keyword evidence="2" id="KW-1185">Reference proteome</keyword>